<name>A0ABS1RDX2_9RHOB</name>
<organism evidence="1 2">
    <name type="scientific">Rhodovulum visakhapatnamense</name>
    <dbReference type="NCBI Taxonomy" id="364297"/>
    <lineage>
        <taxon>Bacteria</taxon>
        <taxon>Pseudomonadati</taxon>
        <taxon>Pseudomonadota</taxon>
        <taxon>Alphaproteobacteria</taxon>
        <taxon>Rhodobacterales</taxon>
        <taxon>Paracoccaceae</taxon>
        <taxon>Rhodovulum</taxon>
    </lineage>
</organism>
<evidence type="ECO:0000313" key="1">
    <source>
        <dbReference type="EMBL" id="MBL3577839.1"/>
    </source>
</evidence>
<evidence type="ECO:0000313" key="2">
    <source>
        <dbReference type="Proteomes" id="UP000635853"/>
    </source>
</evidence>
<dbReference type="EMBL" id="JAESIL010000020">
    <property type="protein sequence ID" value="MBL3577839.1"/>
    <property type="molecule type" value="Genomic_DNA"/>
</dbReference>
<gene>
    <name evidence="1" type="ORF">JMJ92_06665</name>
</gene>
<accession>A0ABS1RDX2</accession>
<protein>
    <submittedName>
        <fullName evidence="1">Nonribosomal peptide synthetase MxaA</fullName>
    </submittedName>
</protein>
<reference evidence="2" key="1">
    <citation type="submission" date="2021-01" db="EMBL/GenBank/DDBJ databases">
        <title>Draft genomes of Rhodovulum sulfidophilum.</title>
        <authorList>
            <person name="Guzman M.S."/>
        </authorList>
    </citation>
    <scope>NUCLEOTIDE SEQUENCE [LARGE SCALE GENOMIC DNA]</scope>
    <source>
        <strain evidence="2">AB19</strain>
    </source>
</reference>
<sequence length="275" mass="30044">MVLAFLALSAGARAAPDGPPREYGWWLGDQLVQTVTLDLPEGVSLDPASLPRPRGVAYWLDLVRVEAHETAGTARITLVWQNFYSALEPSRREVPAQPVRLSDGSLRDLPGFAFVTAPIRPIRAPSTQDQMRPDPDFRLVDPGPSRLGLVLSGAGLLSVAAALAFQQGLWPFHRRPARPLTRAARQLSRMRGAAPDEAARVLHRALDATCGRVLIGAELDRFIVQRPEFRPVQDRLATFFAASDARHFGRGGTGPETAGMRDLARVLAGIERGRR</sequence>
<keyword evidence="2" id="KW-1185">Reference proteome</keyword>
<dbReference type="Proteomes" id="UP000635853">
    <property type="component" value="Unassembled WGS sequence"/>
</dbReference>
<comment type="caution">
    <text evidence="1">The sequence shown here is derived from an EMBL/GenBank/DDBJ whole genome shotgun (WGS) entry which is preliminary data.</text>
</comment>
<proteinExistence type="predicted"/>